<reference evidence="7" key="1">
    <citation type="journal article" date="2020" name="Stud. Mycol.">
        <title>101 Dothideomycetes genomes: a test case for predicting lifestyles and emergence of pathogens.</title>
        <authorList>
            <person name="Haridas S."/>
            <person name="Albert R."/>
            <person name="Binder M."/>
            <person name="Bloem J."/>
            <person name="Labutti K."/>
            <person name="Salamov A."/>
            <person name="Andreopoulos B."/>
            <person name="Baker S."/>
            <person name="Barry K."/>
            <person name="Bills G."/>
            <person name="Bluhm B."/>
            <person name="Cannon C."/>
            <person name="Castanera R."/>
            <person name="Culley D."/>
            <person name="Daum C."/>
            <person name="Ezra D."/>
            <person name="Gonzalez J."/>
            <person name="Henrissat B."/>
            <person name="Kuo A."/>
            <person name="Liang C."/>
            <person name="Lipzen A."/>
            <person name="Lutzoni F."/>
            <person name="Magnuson J."/>
            <person name="Mondo S."/>
            <person name="Nolan M."/>
            <person name="Ohm R."/>
            <person name="Pangilinan J."/>
            <person name="Park H.-J."/>
            <person name="Ramirez L."/>
            <person name="Alfaro M."/>
            <person name="Sun H."/>
            <person name="Tritt A."/>
            <person name="Yoshinaga Y."/>
            <person name="Zwiers L.-H."/>
            <person name="Turgeon B."/>
            <person name="Goodwin S."/>
            <person name="Spatafora J."/>
            <person name="Crous P."/>
            <person name="Grigoriev I."/>
        </authorList>
    </citation>
    <scope>NUCLEOTIDE SEQUENCE</scope>
    <source>
        <strain evidence="7">CBS 125425</strain>
    </source>
</reference>
<dbReference type="PROSITE" id="PS50850">
    <property type="entry name" value="MFS"/>
    <property type="match status" value="1"/>
</dbReference>
<protein>
    <submittedName>
        <fullName evidence="7">MFS general substrate transporter</fullName>
    </submittedName>
</protein>
<comment type="subcellular location">
    <subcellularLocation>
        <location evidence="1">Membrane</location>
        <topology evidence="1">Multi-pass membrane protein</topology>
    </subcellularLocation>
</comment>
<proteinExistence type="predicted"/>
<feature type="transmembrane region" description="Helical" evidence="5">
    <location>
        <begin position="294"/>
        <end position="316"/>
    </location>
</feature>
<dbReference type="InterPro" id="IPR020846">
    <property type="entry name" value="MFS_dom"/>
</dbReference>
<keyword evidence="4 5" id="KW-0472">Membrane</keyword>
<sequence length="575" mass="61064">MCGNNTSLKTKRDPFWPSTYQAAHSASVMNTSIKDDLTVDLAAKKEEQAATADAQPDSTGINAADEVQGLKLALIILGLCFSNILTGLDFTLIATAIPVITSDFDSLDDVGWYGSAYFVAMCVALPLAGKIYMFFHKKLVYLAYIAVFEIGSLVCALAPTSNALIVGRAISGLGASGIFAGSLIIVATIAPLHKRPLLTGMTNGTFGASQIIGPLIGGAFAQNVTWRWCFWINLPAGGVSIALIMLFLHLQKSPTKMEALKTKIKKLDLLGFAIFAGAIMMLLLALQWGGVTYAWSSSVVVGLLVGFVVLFAIFVVSQWWMADSALVPPKLFTFRTVVLAFGACLLGPGGVATIIYYLPIWFQAVQGATPINSGVRYLPSVISDVLTSIVGGGIVMTVGWYNPFYIFGVGILAIGSGLLSTLTPTTGAGKWIGYQILTGCGYSFLVTMPHIALQAMLPPDLIPIASTTLLFAMTASCSIFLAGGQAIFQSALTRNLRRVVSPEEAARLIAVGAADVHREVQPADRDAVFDVYNTAITNVFYLAAGSAAVAFILVCGIRWKNIKAKPQSQDAEVKA</sequence>
<evidence type="ECO:0000256" key="3">
    <source>
        <dbReference type="ARBA" id="ARBA00022989"/>
    </source>
</evidence>
<evidence type="ECO:0000256" key="5">
    <source>
        <dbReference type="SAM" id="Phobius"/>
    </source>
</evidence>
<keyword evidence="3 5" id="KW-1133">Transmembrane helix</keyword>
<dbReference type="Pfam" id="PF07690">
    <property type="entry name" value="MFS_1"/>
    <property type="match status" value="1"/>
</dbReference>
<organism evidence="7 8">
    <name type="scientific">Polyplosphaeria fusca</name>
    <dbReference type="NCBI Taxonomy" id="682080"/>
    <lineage>
        <taxon>Eukaryota</taxon>
        <taxon>Fungi</taxon>
        <taxon>Dikarya</taxon>
        <taxon>Ascomycota</taxon>
        <taxon>Pezizomycotina</taxon>
        <taxon>Dothideomycetes</taxon>
        <taxon>Pleosporomycetidae</taxon>
        <taxon>Pleosporales</taxon>
        <taxon>Tetraplosphaeriaceae</taxon>
        <taxon>Polyplosphaeria</taxon>
    </lineage>
</organism>
<feature type="transmembrane region" description="Helical" evidence="5">
    <location>
        <begin position="269"/>
        <end position="288"/>
    </location>
</feature>
<comment type="caution">
    <text evidence="7">The sequence shown here is derived from an EMBL/GenBank/DDBJ whole genome shotgun (WGS) entry which is preliminary data.</text>
</comment>
<feature type="transmembrane region" description="Helical" evidence="5">
    <location>
        <begin position="72"/>
        <end position="100"/>
    </location>
</feature>
<keyword evidence="2 5" id="KW-0812">Transmembrane</keyword>
<dbReference type="SUPFAM" id="SSF103473">
    <property type="entry name" value="MFS general substrate transporter"/>
    <property type="match status" value="2"/>
</dbReference>
<gene>
    <name evidence="7" type="ORF">EJ04DRAFT_340614</name>
</gene>
<evidence type="ECO:0000256" key="1">
    <source>
        <dbReference type="ARBA" id="ARBA00004141"/>
    </source>
</evidence>
<evidence type="ECO:0000313" key="7">
    <source>
        <dbReference type="EMBL" id="KAF2732223.1"/>
    </source>
</evidence>
<name>A0A9P4V0M7_9PLEO</name>
<feature type="transmembrane region" description="Helical" evidence="5">
    <location>
        <begin position="434"/>
        <end position="457"/>
    </location>
</feature>
<evidence type="ECO:0000256" key="4">
    <source>
        <dbReference type="ARBA" id="ARBA00023136"/>
    </source>
</evidence>
<dbReference type="GO" id="GO:0022857">
    <property type="term" value="F:transmembrane transporter activity"/>
    <property type="evidence" value="ECO:0007669"/>
    <property type="project" value="InterPro"/>
</dbReference>
<evidence type="ECO:0000256" key="2">
    <source>
        <dbReference type="ARBA" id="ARBA00022692"/>
    </source>
</evidence>
<dbReference type="Gene3D" id="1.20.1250.20">
    <property type="entry name" value="MFS general substrate transporter like domains"/>
    <property type="match status" value="1"/>
</dbReference>
<feature type="transmembrane region" description="Helical" evidence="5">
    <location>
        <begin position="377"/>
        <end position="397"/>
    </location>
</feature>
<accession>A0A9P4V0M7</accession>
<feature type="transmembrane region" description="Helical" evidence="5">
    <location>
        <begin position="139"/>
        <end position="159"/>
    </location>
</feature>
<feature type="transmembrane region" description="Helical" evidence="5">
    <location>
        <begin position="112"/>
        <end position="132"/>
    </location>
</feature>
<dbReference type="InterPro" id="IPR036259">
    <property type="entry name" value="MFS_trans_sf"/>
</dbReference>
<feature type="transmembrane region" description="Helical" evidence="5">
    <location>
        <begin position="165"/>
        <end position="192"/>
    </location>
</feature>
<feature type="transmembrane region" description="Helical" evidence="5">
    <location>
        <begin position="469"/>
        <end position="488"/>
    </location>
</feature>
<dbReference type="InterPro" id="IPR011701">
    <property type="entry name" value="MFS"/>
</dbReference>
<feature type="domain" description="Major facilitator superfamily (MFS) profile" evidence="6">
    <location>
        <begin position="75"/>
        <end position="562"/>
    </location>
</feature>
<dbReference type="CDD" id="cd17502">
    <property type="entry name" value="MFS_Azr1_MDR_like"/>
    <property type="match status" value="1"/>
</dbReference>
<dbReference type="OrthoDB" id="10021397at2759"/>
<dbReference type="EMBL" id="ML996180">
    <property type="protein sequence ID" value="KAF2732223.1"/>
    <property type="molecule type" value="Genomic_DNA"/>
</dbReference>
<evidence type="ECO:0000259" key="6">
    <source>
        <dbReference type="PROSITE" id="PS50850"/>
    </source>
</evidence>
<feature type="transmembrane region" description="Helical" evidence="5">
    <location>
        <begin position="204"/>
        <end position="224"/>
    </location>
</feature>
<dbReference type="GO" id="GO:0005886">
    <property type="term" value="C:plasma membrane"/>
    <property type="evidence" value="ECO:0007669"/>
    <property type="project" value="TreeGrafter"/>
</dbReference>
<keyword evidence="8" id="KW-1185">Reference proteome</keyword>
<dbReference type="Proteomes" id="UP000799444">
    <property type="component" value="Unassembled WGS sequence"/>
</dbReference>
<dbReference type="PANTHER" id="PTHR23501:SF198">
    <property type="entry name" value="AZOLE RESISTANCE PROTEIN 1-RELATED"/>
    <property type="match status" value="1"/>
</dbReference>
<feature type="transmembrane region" description="Helical" evidence="5">
    <location>
        <begin position="404"/>
        <end position="422"/>
    </location>
</feature>
<dbReference type="PANTHER" id="PTHR23501">
    <property type="entry name" value="MAJOR FACILITATOR SUPERFAMILY"/>
    <property type="match status" value="1"/>
</dbReference>
<feature type="transmembrane region" description="Helical" evidence="5">
    <location>
        <begin position="539"/>
        <end position="559"/>
    </location>
</feature>
<evidence type="ECO:0000313" key="8">
    <source>
        <dbReference type="Proteomes" id="UP000799444"/>
    </source>
</evidence>
<feature type="transmembrane region" description="Helical" evidence="5">
    <location>
        <begin position="230"/>
        <end position="248"/>
    </location>
</feature>
<dbReference type="AlphaFoldDB" id="A0A9P4V0M7"/>
<feature type="transmembrane region" description="Helical" evidence="5">
    <location>
        <begin position="337"/>
        <end position="357"/>
    </location>
</feature>